<evidence type="ECO:0000256" key="1">
    <source>
        <dbReference type="SAM" id="MobiDB-lite"/>
    </source>
</evidence>
<feature type="region of interest" description="Disordered" evidence="1">
    <location>
        <begin position="61"/>
        <end position="86"/>
    </location>
</feature>
<proteinExistence type="predicted"/>
<evidence type="ECO:0000313" key="4">
    <source>
        <dbReference type="Proteomes" id="UP000784294"/>
    </source>
</evidence>
<keyword evidence="2" id="KW-0472">Membrane</keyword>
<comment type="caution">
    <text evidence="3">The sequence shown here is derived from an EMBL/GenBank/DDBJ whole genome shotgun (WGS) entry which is preliminary data.</text>
</comment>
<evidence type="ECO:0000313" key="3">
    <source>
        <dbReference type="EMBL" id="VEL34062.1"/>
    </source>
</evidence>
<dbReference type="EMBL" id="CAAALY010246920">
    <property type="protein sequence ID" value="VEL34062.1"/>
    <property type="molecule type" value="Genomic_DNA"/>
</dbReference>
<keyword evidence="2" id="KW-0812">Transmembrane</keyword>
<keyword evidence="4" id="KW-1185">Reference proteome</keyword>
<gene>
    <name evidence="3" type="ORF">PXEA_LOCUS27502</name>
</gene>
<keyword evidence="2" id="KW-1133">Transmembrane helix</keyword>
<dbReference type="Proteomes" id="UP000784294">
    <property type="component" value="Unassembled WGS sequence"/>
</dbReference>
<reference evidence="3" key="1">
    <citation type="submission" date="2018-11" db="EMBL/GenBank/DDBJ databases">
        <authorList>
            <consortium name="Pathogen Informatics"/>
        </authorList>
    </citation>
    <scope>NUCLEOTIDE SEQUENCE</scope>
</reference>
<sequence length="120" mass="13304">MHAVYDLYVFYMCALYVLHVNYVCAVCVCSGLIVSSSSILHSRSLLRGYCSGRRHLHPLDPGHGFGSNDASSSSSEASPRDFSLGQQRNPAHVADLEAQLRWPSRAEVSQTEYTNLHDMT</sequence>
<accession>A0A448XDL3</accession>
<evidence type="ECO:0000256" key="2">
    <source>
        <dbReference type="SAM" id="Phobius"/>
    </source>
</evidence>
<protein>
    <submittedName>
        <fullName evidence="3">Uncharacterized protein</fullName>
    </submittedName>
</protein>
<name>A0A448XDL3_9PLAT</name>
<feature type="transmembrane region" description="Helical" evidence="2">
    <location>
        <begin position="20"/>
        <end position="40"/>
    </location>
</feature>
<organism evidence="3 4">
    <name type="scientific">Protopolystoma xenopodis</name>
    <dbReference type="NCBI Taxonomy" id="117903"/>
    <lineage>
        <taxon>Eukaryota</taxon>
        <taxon>Metazoa</taxon>
        <taxon>Spiralia</taxon>
        <taxon>Lophotrochozoa</taxon>
        <taxon>Platyhelminthes</taxon>
        <taxon>Monogenea</taxon>
        <taxon>Polyopisthocotylea</taxon>
        <taxon>Polystomatidea</taxon>
        <taxon>Polystomatidae</taxon>
        <taxon>Protopolystoma</taxon>
    </lineage>
</organism>
<dbReference type="AlphaFoldDB" id="A0A448XDL3"/>